<evidence type="ECO:0008006" key="4">
    <source>
        <dbReference type="Google" id="ProtNLM"/>
    </source>
</evidence>
<accession>A0A6A7AGI5</accession>
<keyword evidence="3" id="KW-1185">Reference proteome</keyword>
<protein>
    <recommendedName>
        <fullName evidence="4">C2H2-type domain-containing protein</fullName>
    </recommendedName>
</protein>
<feature type="region of interest" description="Disordered" evidence="1">
    <location>
        <begin position="76"/>
        <end position="98"/>
    </location>
</feature>
<dbReference type="Proteomes" id="UP000799424">
    <property type="component" value="Unassembled WGS sequence"/>
</dbReference>
<dbReference type="AlphaFoldDB" id="A0A6A7AGI5"/>
<evidence type="ECO:0000313" key="2">
    <source>
        <dbReference type="EMBL" id="KAF2831787.1"/>
    </source>
</evidence>
<proteinExistence type="predicted"/>
<organism evidence="2 3">
    <name type="scientific">Ophiobolus disseminans</name>
    <dbReference type="NCBI Taxonomy" id="1469910"/>
    <lineage>
        <taxon>Eukaryota</taxon>
        <taxon>Fungi</taxon>
        <taxon>Dikarya</taxon>
        <taxon>Ascomycota</taxon>
        <taxon>Pezizomycotina</taxon>
        <taxon>Dothideomycetes</taxon>
        <taxon>Pleosporomycetidae</taxon>
        <taxon>Pleosporales</taxon>
        <taxon>Pleosporineae</taxon>
        <taxon>Phaeosphaeriaceae</taxon>
        <taxon>Ophiobolus</taxon>
    </lineage>
</organism>
<gene>
    <name evidence="2" type="ORF">CC86DRAFT_143520</name>
</gene>
<dbReference type="EMBL" id="MU006218">
    <property type="protein sequence ID" value="KAF2831787.1"/>
    <property type="molecule type" value="Genomic_DNA"/>
</dbReference>
<evidence type="ECO:0000256" key="1">
    <source>
        <dbReference type="SAM" id="MobiDB-lite"/>
    </source>
</evidence>
<name>A0A6A7AGI5_9PLEO</name>
<evidence type="ECO:0000313" key="3">
    <source>
        <dbReference type="Proteomes" id="UP000799424"/>
    </source>
</evidence>
<sequence length="162" mass="17779">MRFLLARYQDHMLQMFPTNSTSLHRLMATNTRTRAYYQTYYAETAYPPTLGDYEGTEDYVMPVPTVEEELVVDTNGTEIDASPSPGPSSGTPPGSRLASNAPNLSIACPYRCGKVLTGVHALGNLTRHRKTGYCSASGQPKTKHLCSIKGCCKEYSRSDGCK</sequence>
<reference evidence="2" key="1">
    <citation type="journal article" date="2020" name="Stud. Mycol.">
        <title>101 Dothideomycetes genomes: a test case for predicting lifestyles and emergence of pathogens.</title>
        <authorList>
            <person name="Haridas S."/>
            <person name="Albert R."/>
            <person name="Binder M."/>
            <person name="Bloem J."/>
            <person name="Labutti K."/>
            <person name="Salamov A."/>
            <person name="Andreopoulos B."/>
            <person name="Baker S."/>
            <person name="Barry K."/>
            <person name="Bills G."/>
            <person name="Bluhm B."/>
            <person name="Cannon C."/>
            <person name="Castanera R."/>
            <person name="Culley D."/>
            <person name="Daum C."/>
            <person name="Ezra D."/>
            <person name="Gonzalez J."/>
            <person name="Henrissat B."/>
            <person name="Kuo A."/>
            <person name="Liang C."/>
            <person name="Lipzen A."/>
            <person name="Lutzoni F."/>
            <person name="Magnuson J."/>
            <person name="Mondo S."/>
            <person name="Nolan M."/>
            <person name="Ohm R."/>
            <person name="Pangilinan J."/>
            <person name="Park H.-J."/>
            <person name="Ramirez L."/>
            <person name="Alfaro M."/>
            <person name="Sun H."/>
            <person name="Tritt A."/>
            <person name="Yoshinaga Y."/>
            <person name="Zwiers L.-H."/>
            <person name="Turgeon B."/>
            <person name="Goodwin S."/>
            <person name="Spatafora J."/>
            <person name="Crous P."/>
            <person name="Grigoriev I."/>
        </authorList>
    </citation>
    <scope>NUCLEOTIDE SEQUENCE</scope>
    <source>
        <strain evidence="2">CBS 113818</strain>
    </source>
</reference>
<dbReference type="OrthoDB" id="6365676at2759"/>